<comment type="caution">
    <text evidence="2">The sequence shown here is derived from an EMBL/GenBank/DDBJ whole genome shotgun (WGS) entry which is preliminary data.</text>
</comment>
<evidence type="ECO:0000256" key="1">
    <source>
        <dbReference type="SAM" id="Coils"/>
    </source>
</evidence>
<proteinExistence type="predicted"/>
<sequence>MGSVCSDFDKKSPVFDGDIVALKDLLKDKDYAVFRQKAKELAYSGLRSKKDYSQEVKDVEQKKDQEMEEYRRAMEAMRKTREERQRKLEMLRKGVYEDKMSS</sequence>
<keyword evidence="3" id="KW-1185">Reference proteome</keyword>
<organism evidence="2 3">
    <name type="scientific">Strigomonas culicis</name>
    <dbReference type="NCBI Taxonomy" id="28005"/>
    <lineage>
        <taxon>Eukaryota</taxon>
        <taxon>Discoba</taxon>
        <taxon>Euglenozoa</taxon>
        <taxon>Kinetoplastea</taxon>
        <taxon>Metakinetoplastina</taxon>
        <taxon>Trypanosomatida</taxon>
        <taxon>Trypanosomatidae</taxon>
        <taxon>Strigomonadinae</taxon>
        <taxon>Strigomonas</taxon>
    </lineage>
</organism>
<reference evidence="2 3" key="1">
    <citation type="journal article" date="2013" name="PLoS ONE">
        <title>Predicting the Proteins of Angomonas deanei, Strigomonas culicis and Their Respective Endosymbionts Reveals New Aspects of the Trypanosomatidae Family.</title>
        <authorList>
            <person name="Motta M.C."/>
            <person name="Martins A.C."/>
            <person name="de Souza S.S."/>
            <person name="Catta-Preta C.M."/>
            <person name="Silva R."/>
            <person name="Klein C.C."/>
            <person name="de Almeida L.G."/>
            <person name="de Lima Cunha O."/>
            <person name="Ciapina L.P."/>
            <person name="Brocchi M."/>
            <person name="Colabardini A.C."/>
            <person name="de Araujo Lima B."/>
            <person name="Machado C.R."/>
            <person name="de Almeida Soares C.M."/>
            <person name="Probst C.M."/>
            <person name="de Menezes C.B."/>
            <person name="Thompson C.E."/>
            <person name="Bartholomeu D.C."/>
            <person name="Gradia D.F."/>
            <person name="Pavoni D.P."/>
            <person name="Grisard E.C."/>
            <person name="Fantinatti-Garboggini F."/>
            <person name="Marchini F.K."/>
            <person name="Rodrigues-Luiz G.F."/>
            <person name="Wagner G."/>
            <person name="Goldman G.H."/>
            <person name="Fietto J.L."/>
            <person name="Elias M.C."/>
            <person name="Goldman M.H."/>
            <person name="Sagot M.F."/>
            <person name="Pereira M."/>
            <person name="Stoco P.H."/>
            <person name="de Mendonca-Neto R.P."/>
            <person name="Teixeira S.M."/>
            <person name="Maciel T.E."/>
            <person name="de Oliveira Mendes T.A."/>
            <person name="Urmenyi T.P."/>
            <person name="de Souza W."/>
            <person name="Schenkman S."/>
            <person name="de Vasconcelos A.T."/>
        </authorList>
    </citation>
    <scope>NUCLEOTIDE SEQUENCE [LARGE SCALE GENOMIC DNA]</scope>
</reference>
<dbReference type="EMBL" id="ATMH01011014">
    <property type="protein sequence ID" value="EPY16599.1"/>
    <property type="molecule type" value="Genomic_DNA"/>
</dbReference>
<accession>S9TIC7</accession>
<evidence type="ECO:0000313" key="2">
    <source>
        <dbReference type="EMBL" id="EPY16599.1"/>
    </source>
</evidence>
<gene>
    <name evidence="2" type="ORF">STCU_11116</name>
</gene>
<name>S9TIC7_9TRYP</name>
<feature type="coiled-coil region" evidence="1">
    <location>
        <begin position="49"/>
        <end position="87"/>
    </location>
</feature>
<protein>
    <submittedName>
        <fullName evidence="2">Uncharacterized protein</fullName>
    </submittedName>
</protein>
<keyword evidence="1" id="KW-0175">Coiled coil</keyword>
<dbReference type="Proteomes" id="UP000015354">
    <property type="component" value="Unassembled WGS sequence"/>
</dbReference>
<evidence type="ECO:0000313" key="3">
    <source>
        <dbReference type="Proteomes" id="UP000015354"/>
    </source>
</evidence>
<dbReference type="AlphaFoldDB" id="S9TIC7"/>